<dbReference type="Proteomes" id="UP000008694">
    <property type="component" value="Unassembled WGS sequence"/>
</dbReference>
<name>D7L112_ARALL</name>
<proteinExistence type="predicted"/>
<organism evidence="2">
    <name type="scientific">Arabidopsis lyrata subsp. lyrata</name>
    <name type="common">Lyre-leaved rock-cress</name>
    <dbReference type="NCBI Taxonomy" id="81972"/>
    <lineage>
        <taxon>Eukaryota</taxon>
        <taxon>Viridiplantae</taxon>
        <taxon>Streptophyta</taxon>
        <taxon>Embryophyta</taxon>
        <taxon>Tracheophyta</taxon>
        <taxon>Spermatophyta</taxon>
        <taxon>Magnoliopsida</taxon>
        <taxon>eudicotyledons</taxon>
        <taxon>Gunneridae</taxon>
        <taxon>Pentapetalae</taxon>
        <taxon>rosids</taxon>
        <taxon>malvids</taxon>
        <taxon>Brassicales</taxon>
        <taxon>Brassicaceae</taxon>
        <taxon>Camelineae</taxon>
        <taxon>Arabidopsis</taxon>
    </lineage>
</organism>
<dbReference type="HOGENOM" id="CLU_2100219_0_0_1"/>
<sequence>MGTSLVQRMEEERIVKNPPTKNPISLNKSCRLIPSPVMTAAYRDHLKAHSRRKRRLILRMKSAGSKVEYRLTTPSLRMEATICRYLGHLATGLGDPFLSPVKCLRELESLLLREIF</sequence>
<protein>
    <submittedName>
        <fullName evidence="1">Predicted protein</fullName>
    </submittedName>
</protein>
<gene>
    <name evidence="1" type="ORF">ARALYDRAFT_674086</name>
</gene>
<dbReference type="AlphaFoldDB" id="D7L112"/>
<dbReference type="EMBL" id="GL348715">
    <property type="protein sequence ID" value="EFH62167.1"/>
    <property type="molecule type" value="Genomic_DNA"/>
</dbReference>
<evidence type="ECO:0000313" key="2">
    <source>
        <dbReference type="Proteomes" id="UP000008694"/>
    </source>
</evidence>
<reference evidence="2" key="1">
    <citation type="journal article" date="2011" name="Nat. Genet.">
        <title>The Arabidopsis lyrata genome sequence and the basis of rapid genome size change.</title>
        <authorList>
            <person name="Hu T.T."/>
            <person name="Pattyn P."/>
            <person name="Bakker E.G."/>
            <person name="Cao J."/>
            <person name="Cheng J.-F."/>
            <person name="Clark R.M."/>
            <person name="Fahlgren N."/>
            <person name="Fawcett J.A."/>
            <person name="Grimwood J."/>
            <person name="Gundlach H."/>
            <person name="Haberer G."/>
            <person name="Hollister J.D."/>
            <person name="Ossowski S."/>
            <person name="Ottilar R.P."/>
            <person name="Salamov A.A."/>
            <person name="Schneeberger K."/>
            <person name="Spannagl M."/>
            <person name="Wang X."/>
            <person name="Yang L."/>
            <person name="Nasrallah M.E."/>
            <person name="Bergelson J."/>
            <person name="Carrington J.C."/>
            <person name="Gaut B.S."/>
            <person name="Schmutz J."/>
            <person name="Mayer K.F.X."/>
            <person name="Van de Peer Y."/>
            <person name="Grigoriev I.V."/>
            <person name="Nordborg M."/>
            <person name="Weigel D."/>
            <person name="Guo Y.-L."/>
        </authorList>
    </citation>
    <scope>NUCLEOTIDE SEQUENCE [LARGE SCALE GENOMIC DNA]</scope>
    <source>
        <strain evidence="2">cv. MN47</strain>
    </source>
</reference>
<dbReference type="Gramene" id="Al_scaffold_0003_3283">
    <property type="protein sequence ID" value="Al_scaffold_0003_3283"/>
    <property type="gene ID" value="Al_scaffold_0003_3283"/>
</dbReference>
<accession>D7L112</accession>
<evidence type="ECO:0000313" key="1">
    <source>
        <dbReference type="EMBL" id="EFH62167.1"/>
    </source>
</evidence>
<keyword evidence="2" id="KW-1185">Reference proteome</keyword>